<dbReference type="HOGENOM" id="CLU_090160_3_0_3"/>
<sequence>MQKTRLNTLYETIYNNLSRTFSNPWRNLFLNFTSILVGFFIGQAIALIAGQESYWEITVGIILLVFTEVSSKIIYGRKRTKKKILWLETFNFFKMGIVYSLYIEALKLGS</sequence>
<comment type="similarity">
    <text evidence="1">Belongs to the ycf20 family.</text>
</comment>
<evidence type="ECO:0000256" key="1">
    <source>
        <dbReference type="ARBA" id="ARBA00009846"/>
    </source>
</evidence>
<feature type="transmembrane region" description="Helical" evidence="2">
    <location>
        <begin position="54"/>
        <end position="75"/>
    </location>
</feature>
<keyword evidence="2" id="KW-0812">Transmembrane</keyword>
<evidence type="ECO:0000313" key="3">
    <source>
        <dbReference type="EMBL" id="ADB94954.1"/>
    </source>
</evidence>
<name>D3ENA4_ATETH</name>
<evidence type="ECO:0000313" key="4">
    <source>
        <dbReference type="Proteomes" id="UP000001405"/>
    </source>
</evidence>
<feature type="transmembrane region" description="Helical" evidence="2">
    <location>
        <begin position="84"/>
        <end position="103"/>
    </location>
</feature>
<accession>D3ENA4</accession>
<keyword evidence="2" id="KW-0472">Membrane</keyword>
<dbReference type="InterPro" id="IPR007572">
    <property type="entry name" value="Uncharacterised_Ycf20"/>
</dbReference>
<gene>
    <name evidence="3" type="ordered locus">UCYN_02050</name>
</gene>
<evidence type="ECO:0008006" key="5">
    <source>
        <dbReference type="Google" id="ProtNLM"/>
    </source>
</evidence>
<protein>
    <recommendedName>
        <fullName evidence="5">DUF565 domain-containing protein</fullName>
    </recommendedName>
</protein>
<dbReference type="Proteomes" id="UP000001405">
    <property type="component" value="Chromosome"/>
</dbReference>
<proteinExistence type="inferred from homology"/>
<feature type="transmembrane region" description="Helical" evidence="2">
    <location>
        <begin position="28"/>
        <end position="48"/>
    </location>
</feature>
<dbReference type="Pfam" id="PF04483">
    <property type="entry name" value="DUF565"/>
    <property type="match status" value="1"/>
</dbReference>
<keyword evidence="4" id="KW-1185">Reference proteome</keyword>
<dbReference type="PANTHER" id="PTHR33787">
    <property type="match status" value="1"/>
</dbReference>
<dbReference type="AlphaFoldDB" id="D3ENA4"/>
<reference evidence="3 4" key="1">
    <citation type="journal article" date="2010" name="Nature">
        <title>Metabolic streamlining in an open-ocean nitrogen-fixing cyanobacterium.</title>
        <authorList>
            <person name="Tripp H.J."/>
            <person name="Bench S.R."/>
            <person name="Turk K.A."/>
            <person name="Foster R.A."/>
            <person name="Desany B.A."/>
            <person name="Niazi F."/>
            <person name="Affourtit J.P."/>
            <person name="Zehr J.P."/>
        </authorList>
    </citation>
    <scope>NUCLEOTIDE SEQUENCE [LARGE SCALE GENOMIC DNA]</scope>
    <source>
        <strain evidence="4">ALOHA</strain>
    </source>
</reference>
<dbReference type="OrthoDB" id="424985at2"/>
<dbReference type="PANTHER" id="PTHR33787:SF5">
    <property type="entry name" value="YCF20-LIKE PROTEIN"/>
    <property type="match status" value="1"/>
</dbReference>
<keyword evidence="2" id="KW-1133">Transmembrane helix</keyword>
<dbReference type="RefSeq" id="WP_012953619.1">
    <property type="nucleotide sequence ID" value="NC_013771.1"/>
</dbReference>
<dbReference type="EMBL" id="CP001842">
    <property type="protein sequence ID" value="ADB94954.1"/>
    <property type="molecule type" value="Genomic_DNA"/>
</dbReference>
<dbReference type="KEGG" id="cyu:UCYN_02050"/>
<evidence type="ECO:0000256" key="2">
    <source>
        <dbReference type="SAM" id="Phobius"/>
    </source>
</evidence>
<organism evidence="4">
    <name type="scientific">Atelocyanobacterium thalassa (isolate ALOHA)</name>
    <dbReference type="NCBI Taxonomy" id="1453429"/>
    <lineage>
        <taxon>Bacteria</taxon>
        <taxon>Bacillati</taxon>
        <taxon>Cyanobacteriota</taxon>
        <taxon>Cyanophyceae</taxon>
        <taxon>Oscillatoriophycideae</taxon>
        <taxon>Chroococcales</taxon>
        <taxon>Aphanothecaceae</taxon>
        <taxon>Candidatus Atelocyanobacterium</taxon>
        <taxon>Candidatus Atelocyanobacterium thalassae</taxon>
    </lineage>
</organism>
<dbReference type="STRING" id="1453429.UCYN_02050"/>